<gene>
    <name evidence="2" type="ORF">AYC66_17955</name>
    <name evidence="3" type="ORF">BAY09_18055</name>
</gene>
<proteinExistence type="predicted"/>
<evidence type="ECO:0000313" key="4">
    <source>
        <dbReference type="Proteomes" id="UP000189738"/>
    </source>
</evidence>
<evidence type="ECO:0000313" key="2">
    <source>
        <dbReference type="EMBL" id="AQX52446.1"/>
    </source>
</evidence>
<organism evidence="3">
    <name type="scientific">Elizabethkingia anophelis</name>
    <dbReference type="NCBI Taxonomy" id="1117645"/>
    <lineage>
        <taxon>Bacteria</taxon>
        <taxon>Pseudomonadati</taxon>
        <taxon>Bacteroidota</taxon>
        <taxon>Flavobacteriia</taxon>
        <taxon>Flavobacteriales</taxon>
        <taxon>Weeksellaceae</taxon>
        <taxon>Elizabethkingia</taxon>
    </lineage>
</organism>
<feature type="compositionally biased region" description="Basic residues" evidence="1">
    <location>
        <begin position="57"/>
        <end position="66"/>
    </location>
</feature>
<reference evidence="3" key="2">
    <citation type="submission" date="2016-06" db="EMBL/GenBank/DDBJ databases">
        <authorList>
            <person name="Nicholson A.C."/>
        </authorList>
    </citation>
    <scope>NUCLEOTIDE SEQUENCE [LARGE SCALE GENOMIC DNA]</scope>
    <source>
        <strain evidence="3">E6809</strain>
    </source>
</reference>
<accession>A0A494JA54</accession>
<dbReference type="AlphaFoldDB" id="A0A494JA54"/>
<sequence length="66" mass="7423">MAQKRKSKHEDITDGSGSLTKKQQNQKAKEVLALAKEVNKNKPVRYASASDSDFMRSLKKKRLTSS</sequence>
<feature type="compositionally biased region" description="Polar residues" evidence="1">
    <location>
        <begin position="15"/>
        <end position="26"/>
    </location>
</feature>
<feature type="region of interest" description="Disordered" evidence="1">
    <location>
        <begin position="1"/>
        <end position="66"/>
    </location>
</feature>
<protein>
    <submittedName>
        <fullName evidence="3">Uncharacterized protein</fullName>
    </submittedName>
</protein>
<dbReference type="EMBL" id="CP014339">
    <property type="protein sequence ID" value="AQX52446.1"/>
    <property type="molecule type" value="Genomic_DNA"/>
</dbReference>
<dbReference type="RefSeq" id="WP_078719808.1">
    <property type="nucleotide sequence ID" value="NZ_CP014339.1"/>
</dbReference>
<name>A0A494JA54_9FLAO</name>
<evidence type="ECO:0000256" key="1">
    <source>
        <dbReference type="SAM" id="MobiDB-lite"/>
    </source>
</evidence>
<dbReference type="EMBL" id="MAHS01000002">
    <property type="protein sequence ID" value="OPB52781.1"/>
    <property type="molecule type" value="Genomic_DNA"/>
</dbReference>
<evidence type="ECO:0000313" key="3">
    <source>
        <dbReference type="EMBL" id="OPB52781.1"/>
    </source>
</evidence>
<dbReference type="Proteomes" id="UP000189738">
    <property type="component" value="Chromosome"/>
</dbReference>
<reference evidence="2 4" key="1">
    <citation type="submission" date="2016-02" db="EMBL/GenBank/DDBJ databases">
        <authorList>
            <person name="Nicholson A.C."/>
            <person name="Humrighouse B.W."/>
            <person name="Loparev V."/>
            <person name="Emery B."/>
            <person name="Graziano J."/>
            <person name="McQuiston J.R."/>
        </authorList>
    </citation>
    <scope>NUCLEOTIDE SEQUENCE [LARGE SCALE GENOMIC DNA]</scope>
    <source>
        <strain evidence="2 4">E6809</strain>
    </source>
</reference>